<dbReference type="AlphaFoldDB" id="A0A3M0J795"/>
<name>A0A3M0J795_HIRRU</name>
<evidence type="ECO:0000313" key="2">
    <source>
        <dbReference type="Proteomes" id="UP000269221"/>
    </source>
</evidence>
<dbReference type="EMBL" id="QRBI01000194">
    <property type="protein sequence ID" value="RMB94753.1"/>
    <property type="molecule type" value="Genomic_DNA"/>
</dbReference>
<sequence length="122" mass="13910">MDAGAGCRVQILEFGQLKPLLSTSCTINPQIYICWHFARIYTLCVKPILPAYIREVSFCIVLRAYPYASGLERRKSAGSRPAIPYSELRLFVNSQEKKPKNPAIKHNKSLTDGFREKFCEKI</sequence>
<keyword evidence="2" id="KW-1185">Reference proteome</keyword>
<evidence type="ECO:0000313" key="1">
    <source>
        <dbReference type="EMBL" id="RMB94753.1"/>
    </source>
</evidence>
<comment type="caution">
    <text evidence="1">The sequence shown here is derived from an EMBL/GenBank/DDBJ whole genome shotgun (WGS) entry which is preliminary data.</text>
</comment>
<reference evidence="1 2" key="1">
    <citation type="submission" date="2018-07" db="EMBL/GenBank/DDBJ databases">
        <title>A high quality draft genome assembly of the barn swallow (H. rustica rustica).</title>
        <authorList>
            <person name="Formenti G."/>
            <person name="Chiara M."/>
            <person name="Poveda L."/>
            <person name="Francoijs K.-J."/>
            <person name="Bonisoli-Alquati A."/>
            <person name="Canova L."/>
            <person name="Gianfranceschi L."/>
            <person name="Horner D.S."/>
            <person name="Saino N."/>
        </authorList>
    </citation>
    <scope>NUCLEOTIDE SEQUENCE [LARGE SCALE GENOMIC DNA]</scope>
    <source>
        <strain evidence="1">Chelidonia</strain>
        <tissue evidence="1">Blood</tissue>
    </source>
</reference>
<gene>
    <name evidence="1" type="ORF">DUI87_28731</name>
</gene>
<protein>
    <submittedName>
        <fullName evidence="1">Uncharacterized protein</fullName>
    </submittedName>
</protein>
<accession>A0A3M0J795</accession>
<proteinExistence type="predicted"/>
<dbReference type="Proteomes" id="UP000269221">
    <property type="component" value="Unassembled WGS sequence"/>
</dbReference>
<organism evidence="1 2">
    <name type="scientific">Hirundo rustica rustica</name>
    <dbReference type="NCBI Taxonomy" id="333673"/>
    <lineage>
        <taxon>Eukaryota</taxon>
        <taxon>Metazoa</taxon>
        <taxon>Chordata</taxon>
        <taxon>Craniata</taxon>
        <taxon>Vertebrata</taxon>
        <taxon>Euteleostomi</taxon>
        <taxon>Archelosauria</taxon>
        <taxon>Archosauria</taxon>
        <taxon>Dinosauria</taxon>
        <taxon>Saurischia</taxon>
        <taxon>Theropoda</taxon>
        <taxon>Coelurosauria</taxon>
        <taxon>Aves</taxon>
        <taxon>Neognathae</taxon>
        <taxon>Neoaves</taxon>
        <taxon>Telluraves</taxon>
        <taxon>Australaves</taxon>
        <taxon>Passeriformes</taxon>
        <taxon>Sylvioidea</taxon>
        <taxon>Hirundinidae</taxon>
        <taxon>Hirundo</taxon>
    </lineage>
</organism>